<keyword evidence="5" id="KW-1185">Reference proteome</keyword>
<evidence type="ECO:0000313" key="4">
    <source>
        <dbReference type="Proteomes" id="UP000198809"/>
    </source>
</evidence>
<dbReference type="Gene3D" id="3.30.450.180">
    <property type="match status" value="1"/>
</dbReference>
<dbReference type="OrthoDB" id="5346389at2"/>
<evidence type="ECO:0000313" key="3">
    <source>
        <dbReference type="EMBL" id="SEO89647.1"/>
    </source>
</evidence>
<evidence type="ECO:0000259" key="1">
    <source>
        <dbReference type="SMART" id="SM00530"/>
    </source>
</evidence>
<dbReference type="RefSeq" id="WP_051499653.1">
    <property type="nucleotide sequence ID" value="NZ_CP076607.1"/>
</dbReference>
<dbReference type="SUPFAM" id="SSF47413">
    <property type="entry name" value="lambda repressor-like DNA-binding domains"/>
    <property type="match status" value="1"/>
</dbReference>
<dbReference type="InterPro" id="IPR001387">
    <property type="entry name" value="Cro/C1-type_HTH"/>
</dbReference>
<sequence length="259" mass="29420">MDSHEHRLKALGNYLKSRRSHLTPSVTGLPDGQHKRRTVGLKREEVALLAGVSTTWYTWLEQGRDINVSKQVLDSIARALQLNNDEYAHMLHLAQLSVPSPTSFTTNLLPAPLQKILDDLSNPAMIVNSRSDVLAWNAASCEYFADFSKAPLNERNMIWQFFTSNSLRNRITNWEACAIYAVAVFRAFCDRNAGDPWVSQFVHDLMRVSPYFKDQWNHYEIRGKAGLIIEFADGSSFEVTSLQHNNGTDDIQFFICTPV</sequence>
<dbReference type="GO" id="GO:0003677">
    <property type="term" value="F:DNA binding"/>
    <property type="evidence" value="ECO:0007669"/>
    <property type="project" value="InterPro"/>
</dbReference>
<reference evidence="3 4" key="1">
    <citation type="submission" date="2016-10" db="EMBL/GenBank/DDBJ databases">
        <authorList>
            <person name="de Groot N.N."/>
        </authorList>
    </citation>
    <scope>NUCLEOTIDE SEQUENCE [LARGE SCALE GENOMIC DNA]</scope>
    <source>
        <strain evidence="3 4">CGMCC 1.10238</strain>
    </source>
</reference>
<dbReference type="PANTHER" id="PTHR35010">
    <property type="entry name" value="BLL4672 PROTEIN-RELATED"/>
    <property type="match status" value="1"/>
</dbReference>
<organism evidence="3 4">
    <name type="scientific">Paenibacillus sophorae</name>
    <dbReference type="NCBI Taxonomy" id="1333845"/>
    <lineage>
        <taxon>Bacteria</taxon>
        <taxon>Bacillati</taxon>
        <taxon>Bacillota</taxon>
        <taxon>Bacilli</taxon>
        <taxon>Bacillales</taxon>
        <taxon>Paenibacillaceae</taxon>
        <taxon>Paenibacillus</taxon>
    </lineage>
</organism>
<accession>A0A1H8TFF0</accession>
<dbReference type="InterPro" id="IPR041413">
    <property type="entry name" value="MLTR_LBD"/>
</dbReference>
<evidence type="ECO:0000313" key="2">
    <source>
        <dbReference type="EMBL" id="QWU16175.1"/>
    </source>
</evidence>
<dbReference type="Proteomes" id="UP000683429">
    <property type="component" value="Chromosome"/>
</dbReference>
<dbReference type="STRING" id="1333845.SAMN04487895_11412"/>
<dbReference type="Pfam" id="PF13560">
    <property type="entry name" value="HTH_31"/>
    <property type="match status" value="1"/>
</dbReference>
<dbReference type="SMART" id="SM00530">
    <property type="entry name" value="HTH_XRE"/>
    <property type="match status" value="1"/>
</dbReference>
<dbReference type="InterPro" id="IPR010982">
    <property type="entry name" value="Lambda_DNA-bd_dom_sf"/>
</dbReference>
<reference evidence="2 5" key="2">
    <citation type="submission" date="2021-06" db="EMBL/GenBank/DDBJ databases">
        <title>Whole genome sequence of Paenibacillus sophorae DSM23020 for comparative genomics.</title>
        <authorList>
            <person name="Kim M.-J."/>
            <person name="Lee G."/>
            <person name="Shin J.-H."/>
        </authorList>
    </citation>
    <scope>NUCLEOTIDE SEQUENCE [LARGE SCALE GENOMIC DNA]</scope>
    <source>
        <strain evidence="2 5">DSM 23020</strain>
    </source>
</reference>
<gene>
    <name evidence="2" type="ORF">KP014_02565</name>
    <name evidence="3" type="ORF">SAMN04487895_11412</name>
</gene>
<feature type="domain" description="HTH cro/C1-type" evidence="1">
    <location>
        <begin position="14"/>
        <end position="87"/>
    </location>
</feature>
<dbReference type="CDD" id="cd00093">
    <property type="entry name" value="HTH_XRE"/>
    <property type="match status" value="1"/>
</dbReference>
<dbReference type="Pfam" id="PF17765">
    <property type="entry name" value="MLTR_LBD"/>
    <property type="match status" value="1"/>
</dbReference>
<name>A0A1H8TFF0_9BACL</name>
<dbReference type="EMBL" id="FODH01000014">
    <property type="protein sequence ID" value="SEO89647.1"/>
    <property type="molecule type" value="Genomic_DNA"/>
</dbReference>
<dbReference type="EMBL" id="CP076607">
    <property type="protein sequence ID" value="QWU16175.1"/>
    <property type="molecule type" value="Genomic_DNA"/>
</dbReference>
<dbReference type="Proteomes" id="UP000198809">
    <property type="component" value="Unassembled WGS sequence"/>
</dbReference>
<proteinExistence type="predicted"/>
<protein>
    <submittedName>
        <fullName evidence="3">Helix-turn-helix domain-containing protein</fullName>
    </submittedName>
    <submittedName>
        <fullName evidence="2">Helix-turn-helix transcriptional regulator</fullName>
    </submittedName>
</protein>
<dbReference type="Gene3D" id="1.10.260.40">
    <property type="entry name" value="lambda repressor-like DNA-binding domains"/>
    <property type="match status" value="1"/>
</dbReference>
<evidence type="ECO:0000313" key="5">
    <source>
        <dbReference type="Proteomes" id="UP000683429"/>
    </source>
</evidence>
<dbReference type="AlphaFoldDB" id="A0A1H8TFF0"/>